<organism evidence="1 2">
    <name type="scientific">Spirodela intermedia</name>
    <name type="common">Intermediate duckweed</name>
    <dbReference type="NCBI Taxonomy" id="51605"/>
    <lineage>
        <taxon>Eukaryota</taxon>
        <taxon>Viridiplantae</taxon>
        <taxon>Streptophyta</taxon>
        <taxon>Embryophyta</taxon>
        <taxon>Tracheophyta</taxon>
        <taxon>Spermatophyta</taxon>
        <taxon>Magnoliopsida</taxon>
        <taxon>Liliopsida</taxon>
        <taxon>Araceae</taxon>
        <taxon>Lemnoideae</taxon>
        <taxon>Spirodela</taxon>
    </lineage>
</organism>
<dbReference type="Proteomes" id="UP001189122">
    <property type="component" value="Unassembled WGS sequence"/>
</dbReference>
<name>A0ABN7EBE5_SPIIN</name>
<accession>A0ABN7EBE5</accession>
<dbReference type="EMBL" id="CACRZD030000256">
    <property type="protein sequence ID" value="CAA6675232.1"/>
    <property type="molecule type" value="Genomic_DNA"/>
</dbReference>
<evidence type="ECO:0000313" key="2">
    <source>
        <dbReference type="Proteomes" id="UP001189122"/>
    </source>
</evidence>
<reference evidence="2" key="1">
    <citation type="journal article" date="2020" name="Sci. Rep.">
        <title>Chromosome-scale genome assembly for the duckweed Spirodela intermedia, integrating cytogenetic maps, PacBio and Oxford Nanopore libraries.</title>
        <authorList>
            <person name="Hoang P.T.N."/>
            <person name="Fiebig A."/>
            <person name="Novak P."/>
            <person name="Macas J."/>
            <person name="Cao H.X."/>
            <person name="Stepanenko A."/>
            <person name="Chen G."/>
            <person name="Borisjuk N."/>
            <person name="Scholz U."/>
            <person name="Schubert I."/>
        </authorList>
    </citation>
    <scope>NUCLEOTIDE SEQUENCE [LARGE SCALE GENOMIC DNA]</scope>
</reference>
<protein>
    <submittedName>
        <fullName evidence="1">Uncharacterized protein</fullName>
    </submittedName>
</protein>
<comment type="caution">
    <text evidence="1">The sequence shown here is derived from an EMBL/GenBank/DDBJ whole genome shotgun (WGS) entry which is preliminary data.</text>
</comment>
<evidence type="ECO:0000313" key="1">
    <source>
        <dbReference type="EMBL" id="CAA6675232.1"/>
    </source>
</evidence>
<gene>
    <name evidence="1" type="ORF">SI7747_UN021574</name>
</gene>
<sequence length="55" mass="6157">MWAISKSSCEVQRLIKCVIKLSLTAVTQRSRKRTTLTYTCPHRSIAARALTHGSP</sequence>
<keyword evidence="2" id="KW-1185">Reference proteome</keyword>
<proteinExistence type="predicted"/>